<dbReference type="InterPro" id="IPR036217">
    <property type="entry name" value="MethylDNA_cys_MeTrfase_DNAb"/>
</dbReference>
<evidence type="ECO:0000256" key="7">
    <source>
        <dbReference type="ARBA" id="ARBA00023204"/>
    </source>
</evidence>
<keyword evidence="6" id="KW-0227">DNA damage</keyword>
<protein>
    <recommendedName>
        <fullName evidence="3">methylated-DNA--[protein]-cysteine S-methyltransferase</fullName>
        <ecNumber evidence="3">2.1.1.63</ecNumber>
    </recommendedName>
</protein>
<keyword evidence="11" id="KW-1185">Reference proteome</keyword>
<organism evidence="10 11">
    <name type="scientific">Stieleria maiorica</name>
    <dbReference type="NCBI Taxonomy" id="2795974"/>
    <lineage>
        <taxon>Bacteria</taxon>
        <taxon>Pseudomonadati</taxon>
        <taxon>Planctomycetota</taxon>
        <taxon>Planctomycetia</taxon>
        <taxon>Pirellulales</taxon>
        <taxon>Pirellulaceae</taxon>
        <taxon>Stieleria</taxon>
    </lineage>
</organism>
<dbReference type="AlphaFoldDB" id="A0A5B9M8C5"/>
<evidence type="ECO:0000313" key="11">
    <source>
        <dbReference type="Proteomes" id="UP000321353"/>
    </source>
</evidence>
<evidence type="ECO:0000256" key="1">
    <source>
        <dbReference type="ARBA" id="ARBA00001286"/>
    </source>
</evidence>
<evidence type="ECO:0000256" key="3">
    <source>
        <dbReference type="ARBA" id="ARBA00011918"/>
    </source>
</evidence>
<dbReference type="InterPro" id="IPR036388">
    <property type="entry name" value="WH-like_DNA-bd_sf"/>
</dbReference>
<name>A0A5B9M8C5_9BACT</name>
<dbReference type="GO" id="GO:0032259">
    <property type="term" value="P:methylation"/>
    <property type="evidence" value="ECO:0007669"/>
    <property type="project" value="UniProtKB-KW"/>
</dbReference>
<dbReference type="PANTHER" id="PTHR10815">
    <property type="entry name" value="METHYLATED-DNA--PROTEIN-CYSTEINE METHYLTRANSFERASE"/>
    <property type="match status" value="1"/>
</dbReference>
<comment type="catalytic activity">
    <reaction evidence="8">
        <text>a 6-O-methyl-2'-deoxyguanosine in DNA + L-cysteinyl-[protein] = S-methyl-L-cysteinyl-[protein] + a 2'-deoxyguanosine in DNA</text>
        <dbReference type="Rhea" id="RHEA:24000"/>
        <dbReference type="Rhea" id="RHEA-COMP:10131"/>
        <dbReference type="Rhea" id="RHEA-COMP:10132"/>
        <dbReference type="Rhea" id="RHEA-COMP:11367"/>
        <dbReference type="Rhea" id="RHEA-COMP:11368"/>
        <dbReference type="ChEBI" id="CHEBI:29950"/>
        <dbReference type="ChEBI" id="CHEBI:82612"/>
        <dbReference type="ChEBI" id="CHEBI:85445"/>
        <dbReference type="ChEBI" id="CHEBI:85448"/>
        <dbReference type="EC" id="2.1.1.63"/>
    </reaction>
</comment>
<feature type="domain" description="Methylated-DNA-[protein]-cysteine S-methyltransferase DNA binding" evidence="9">
    <location>
        <begin position="90"/>
        <end position="171"/>
    </location>
</feature>
<dbReference type="Gene3D" id="1.10.10.10">
    <property type="entry name" value="Winged helix-like DNA-binding domain superfamily/Winged helix DNA-binding domain"/>
    <property type="match status" value="1"/>
</dbReference>
<dbReference type="PANTHER" id="PTHR10815:SF13">
    <property type="entry name" value="METHYLATED-DNA--PROTEIN-CYSTEINE METHYLTRANSFERASE"/>
    <property type="match status" value="1"/>
</dbReference>
<dbReference type="Pfam" id="PF01035">
    <property type="entry name" value="DNA_binding_1"/>
    <property type="match status" value="1"/>
</dbReference>
<dbReference type="PROSITE" id="PS00374">
    <property type="entry name" value="MGMT"/>
    <property type="match status" value="1"/>
</dbReference>
<dbReference type="EMBL" id="CP036264">
    <property type="protein sequence ID" value="QEF96300.1"/>
    <property type="molecule type" value="Genomic_DNA"/>
</dbReference>
<dbReference type="GO" id="GO:0006281">
    <property type="term" value="P:DNA repair"/>
    <property type="evidence" value="ECO:0007669"/>
    <property type="project" value="UniProtKB-KW"/>
</dbReference>
<dbReference type="Proteomes" id="UP000321353">
    <property type="component" value="Chromosome"/>
</dbReference>
<evidence type="ECO:0000313" key="10">
    <source>
        <dbReference type="EMBL" id="QEF96300.1"/>
    </source>
</evidence>
<evidence type="ECO:0000256" key="6">
    <source>
        <dbReference type="ARBA" id="ARBA00022763"/>
    </source>
</evidence>
<evidence type="ECO:0000256" key="5">
    <source>
        <dbReference type="ARBA" id="ARBA00022679"/>
    </source>
</evidence>
<proteinExistence type="inferred from homology"/>
<keyword evidence="4 10" id="KW-0489">Methyltransferase</keyword>
<evidence type="ECO:0000256" key="4">
    <source>
        <dbReference type="ARBA" id="ARBA00022603"/>
    </source>
</evidence>
<comment type="catalytic activity">
    <reaction evidence="1">
        <text>a 4-O-methyl-thymidine in DNA + L-cysteinyl-[protein] = a thymidine in DNA + S-methyl-L-cysteinyl-[protein]</text>
        <dbReference type="Rhea" id="RHEA:53428"/>
        <dbReference type="Rhea" id="RHEA-COMP:10131"/>
        <dbReference type="Rhea" id="RHEA-COMP:10132"/>
        <dbReference type="Rhea" id="RHEA-COMP:13555"/>
        <dbReference type="Rhea" id="RHEA-COMP:13556"/>
        <dbReference type="ChEBI" id="CHEBI:29950"/>
        <dbReference type="ChEBI" id="CHEBI:82612"/>
        <dbReference type="ChEBI" id="CHEBI:137386"/>
        <dbReference type="ChEBI" id="CHEBI:137387"/>
        <dbReference type="EC" id="2.1.1.63"/>
    </reaction>
</comment>
<dbReference type="SUPFAM" id="SSF46767">
    <property type="entry name" value="Methylated DNA-protein cysteine methyltransferase, C-terminal domain"/>
    <property type="match status" value="1"/>
</dbReference>
<dbReference type="CDD" id="cd06445">
    <property type="entry name" value="ATase"/>
    <property type="match status" value="1"/>
</dbReference>
<keyword evidence="7" id="KW-0234">DNA repair</keyword>
<dbReference type="FunFam" id="1.10.10.10:FF:000214">
    <property type="entry name" value="Methylated-DNA--protein-cysteine methyltransferase"/>
    <property type="match status" value="1"/>
</dbReference>
<comment type="similarity">
    <text evidence="2">Belongs to the MGMT family.</text>
</comment>
<evidence type="ECO:0000256" key="2">
    <source>
        <dbReference type="ARBA" id="ARBA00008711"/>
    </source>
</evidence>
<evidence type="ECO:0000259" key="9">
    <source>
        <dbReference type="Pfam" id="PF01035"/>
    </source>
</evidence>
<accession>A0A5B9M8C5</accession>
<sequence length="172" mass="18556">MAVTTTPATETMSAPSVVESLHTTVLGTMTSTWTTAGLFSLRWEDRQTDRDGVDFCDGRAEDLDQRLHEYFGTGHAAFDGVTLDDQGWTEFTKRVYQCCRAITPGTTITYKELAHRAGNGAASRAVGAAMARNRVLLVIPCHRVVGAGGGLRGFSAPGGLQTKQFLLDLESE</sequence>
<dbReference type="GO" id="GO:0003908">
    <property type="term" value="F:methylated-DNA-[protein]-cysteine S-methyltransferase activity"/>
    <property type="evidence" value="ECO:0007669"/>
    <property type="project" value="UniProtKB-EC"/>
</dbReference>
<dbReference type="NCBIfam" id="TIGR00589">
    <property type="entry name" value="ogt"/>
    <property type="match status" value="1"/>
</dbReference>
<dbReference type="InterPro" id="IPR001497">
    <property type="entry name" value="MethylDNA_cys_MeTrfase_AS"/>
</dbReference>
<reference evidence="10 11" key="1">
    <citation type="submission" date="2019-02" db="EMBL/GenBank/DDBJ databases">
        <title>Planctomycetal bacteria perform biofilm scaping via a novel small molecule.</title>
        <authorList>
            <person name="Jeske O."/>
            <person name="Boedeker C."/>
            <person name="Wiegand S."/>
            <person name="Breitling P."/>
            <person name="Kallscheuer N."/>
            <person name="Jogler M."/>
            <person name="Rohde M."/>
            <person name="Petersen J."/>
            <person name="Medema M.H."/>
            <person name="Surup F."/>
            <person name="Jogler C."/>
        </authorList>
    </citation>
    <scope>NUCLEOTIDE SEQUENCE [LARGE SCALE GENOMIC DNA]</scope>
    <source>
        <strain evidence="10 11">Mal15</strain>
    </source>
</reference>
<dbReference type="InterPro" id="IPR014048">
    <property type="entry name" value="MethylDNA_cys_MeTrfase_DNA-bd"/>
</dbReference>
<dbReference type="EC" id="2.1.1.63" evidence="3"/>
<keyword evidence="5 10" id="KW-0808">Transferase</keyword>
<evidence type="ECO:0000256" key="8">
    <source>
        <dbReference type="ARBA" id="ARBA00049348"/>
    </source>
</evidence>
<gene>
    <name evidence="10" type="primary">ogt</name>
    <name evidence="10" type="ORF">Mal15_03270</name>
</gene>
<dbReference type="KEGG" id="smam:Mal15_03270"/>